<feature type="domain" description="MBG" evidence="6">
    <location>
        <begin position="1866"/>
        <end position="1943"/>
    </location>
</feature>
<comment type="subcellular location">
    <subcellularLocation>
        <location evidence="1">Secreted</location>
    </subcellularLocation>
</comment>
<evidence type="ECO:0000256" key="2">
    <source>
        <dbReference type="ARBA" id="ARBA00022525"/>
    </source>
</evidence>
<protein>
    <submittedName>
        <fullName evidence="7">Gliding motility-associated C-terminal domain-containing protein</fullName>
    </submittedName>
</protein>
<dbReference type="Gene3D" id="4.10.1080.10">
    <property type="entry name" value="TSP type-3 repeat"/>
    <property type="match status" value="1"/>
</dbReference>
<feature type="compositionally biased region" description="Basic and acidic residues" evidence="5">
    <location>
        <begin position="2078"/>
        <end position="2089"/>
    </location>
</feature>
<dbReference type="PROSITE" id="PS51234">
    <property type="entry name" value="TSP3"/>
    <property type="match status" value="1"/>
</dbReference>
<name>A0A1M5KQW1_9FLAO</name>
<dbReference type="InterPro" id="IPR028974">
    <property type="entry name" value="TSP_type-3_rpt"/>
</dbReference>
<dbReference type="Proteomes" id="UP000184020">
    <property type="component" value="Unassembled WGS sequence"/>
</dbReference>
<feature type="domain" description="MBG" evidence="6">
    <location>
        <begin position="1780"/>
        <end position="1856"/>
    </location>
</feature>
<gene>
    <name evidence="7" type="ORF">SAMN05444372_10751</name>
</gene>
<evidence type="ECO:0000313" key="8">
    <source>
        <dbReference type="Proteomes" id="UP000184020"/>
    </source>
</evidence>
<dbReference type="Pfam" id="PF02412">
    <property type="entry name" value="TSP_3"/>
    <property type="match status" value="2"/>
</dbReference>
<evidence type="ECO:0000256" key="5">
    <source>
        <dbReference type="SAM" id="MobiDB-lite"/>
    </source>
</evidence>
<dbReference type="STRING" id="229205.SAMN05444372_10751"/>
<feature type="domain" description="MBG" evidence="6">
    <location>
        <begin position="1695"/>
        <end position="1763"/>
    </location>
</feature>
<dbReference type="GO" id="GO:0005509">
    <property type="term" value="F:calcium ion binding"/>
    <property type="evidence" value="ECO:0007669"/>
    <property type="project" value="InterPro"/>
</dbReference>
<proteinExistence type="predicted"/>
<evidence type="ECO:0000313" key="7">
    <source>
        <dbReference type="EMBL" id="SHG55070.1"/>
    </source>
</evidence>
<evidence type="ECO:0000256" key="4">
    <source>
        <dbReference type="ARBA" id="ARBA00022837"/>
    </source>
</evidence>
<dbReference type="Pfam" id="PF18887">
    <property type="entry name" value="MBG_3"/>
    <property type="match status" value="5"/>
</dbReference>
<dbReference type="InterPro" id="IPR008964">
    <property type="entry name" value="Invasin/intimin_cell_adhesion"/>
</dbReference>
<dbReference type="OrthoDB" id="9805017at2"/>
<dbReference type="PANTHER" id="PTHR10199">
    <property type="entry name" value="THROMBOSPONDIN"/>
    <property type="match status" value="1"/>
</dbReference>
<keyword evidence="3" id="KW-0732">Signal</keyword>
<organism evidence="7 8">
    <name type="scientific">Flavobacterium micromati</name>
    <dbReference type="NCBI Taxonomy" id="229205"/>
    <lineage>
        <taxon>Bacteria</taxon>
        <taxon>Pseudomonadati</taxon>
        <taxon>Bacteroidota</taxon>
        <taxon>Flavobacteriia</taxon>
        <taxon>Flavobacteriales</taxon>
        <taxon>Flavobacteriaceae</taxon>
        <taxon>Flavobacterium</taxon>
    </lineage>
</organism>
<dbReference type="PANTHER" id="PTHR10199:SF100">
    <property type="entry name" value="THROMBOSPONDIN, ISOFORM A"/>
    <property type="match status" value="1"/>
</dbReference>
<dbReference type="Pfam" id="PF17963">
    <property type="entry name" value="Big_9"/>
    <property type="match status" value="1"/>
</dbReference>
<dbReference type="Pfam" id="PF13585">
    <property type="entry name" value="CHU_C"/>
    <property type="match status" value="1"/>
</dbReference>
<reference evidence="8" key="1">
    <citation type="submission" date="2016-11" db="EMBL/GenBank/DDBJ databases">
        <authorList>
            <person name="Varghese N."/>
            <person name="Submissions S."/>
        </authorList>
    </citation>
    <scope>NUCLEOTIDE SEQUENCE [LARGE SCALE GENOMIC DNA]</scope>
    <source>
        <strain evidence="8">DSM 17659</strain>
    </source>
</reference>
<dbReference type="SUPFAM" id="SSF103647">
    <property type="entry name" value="TSP type-3 repeat"/>
    <property type="match status" value="3"/>
</dbReference>
<sequence>MKQVYHYRFSLLFIFVITLIFSVNSFADRSKNFYTKDSLNKKTYQASSFGNVADKFPSIYLINAFIKDEFNASVIGKMAILKANDKISKSFQTNIDAGSNNFKSILWTDNGGVVFFGDSPPNTPNAYFDGLVTSASAMARGPGANLSNITNRTGGTATVFSVNGIASSTLEEALLNDDYIFTTVVLNSPGPTVRVGSFSVGRRVASFNNGRVALVLFNPVTNSNTIISQDVPVYNRTNSGIAGAIVSGGTFINGQAYQLRYYFYGAGSSAGSTYMIDNPAVGFQVNDAPIATNEATITNCSEAVNIAVLNNDTDPENDVLTITKINGNNFTIGSAIVVTGGTIVVNANKTITFTPSNNTPATRSFTYTINDGNNNSAIGTVNVTISACPTFNIVTQPATPQDICLNAVATALAVTTSGSNVSYQWYRNIFDNIITGTIISGATTSSYTPPSTTVGTIYYYVKITGGGGDRYSKTRVNVNPGTSITNQITPATQTVFQNQIPNNLSIVATGAAVEYTWYKNTVNNNTTGSLIPAAANTFYTPLTTTVGTSYYYVIVSGTCGNVTSNVSEVRVIKDTDADGIEDITDLDDDNDGILDTDECIDLRASNGDFAAGSVTEITSGQRYSQAVGILNIDYTKTGTGEIYEYTESTSSASEFYASGTPISYVYPDRDAVQIMRLNQPAFIKFAVTDIDVLGEITRVIVYDENGVPYSNLNSFITASGEGTSGTYPGGTPTTFNDLGANITKTAGVGFVDLSPTAPGGQNTFHRPNLAYFDFSANKVSRIDIDNKGTAGAPGFLFSEIRLCPDTDGDGIENNVDLDSDNDGCSDSNEYYGNTTSATANQQFGQSGGAIAPVNSNGQVTLAAATYSGTYINATSATNASISTQPLNTSVIAGSDTTFTVEAISFNTTTFTAGVPSYVIPPATDNAANLRYQWQISTDSGVSWTSLSNTTPYSGVTTATLAITAATISLDIVQYRVMVSAINNVCTNIVSNVGVLTVNKAASTIVVNGATSYIFNGLGQGPATSTTTGSSGTITYSYEGTGSTTYGPSNIVPVAAGTYKVVATVAADTNFDLATSVDYVFTINADNDRDGIPDVTDLDDDNDGILDTDEGFSIKVIEDFENPTGSRANGYDSFENAFPIGSSQIRNSTGSAGYFENPPTLIGQINALNGISFSGLHSPDNYGQETVLITLRNNEFLLSGIPYQLSFLAYQMDLGSQSNFEFTHPGHFDFYGIRVGTPDPTAGQQANTAAIATLNGVDLLGRSDLIDNSTAWKRFLISFSSSYNYDRILLVPTSKNFVDTGNLVPGNSTFLAIDYLTYYEVLDTDGDGILNHLDLDSDNDGCSDSNEYYGNTTSATANQQFGQSGGAIAPVNSNGQVTLAAATYSGAYINATSATNASISTQPLNTSVIAGSDTTFTVEAISLNTTTFTAGVPSYVIPPATDNATNLRYQWQISTDSGVSWTSLSNTTPYSGVTTNTLAVTAATISLDTVQYRVMVTAINNVCKNIVSNVGVLTVNKEASTISVTGNTNFTYSAIGQGPATVLATGSTGAVSYVYEGTGSTTYGPSASLPTNAGTYKVVATIASDANYSGVTSADYAFNIAAATSTIIVTGNTNFTYSGTGQGPATVLATGSTGAVSYVYEGTGSTTYGPSTTLPTNAGTYKVVATIASDANYNGETSADYAFNIVAATSTISVTGNTNFTYSGAAQGPATVLATGSTGAVSYVYEGTGSTTYGPSASLPTNAGTYKVVATIASDANYNGETSADYAFNIVAATSTISVTGNTNFTYSGAAQGPATVLATGSTGAVSYVYEGTGSTTYGPSATLPTNAGTYKVVASVASDANYTGVTSADYAFNIAAATSTISVTGNTNFTYTGTGQGPATVNATGSIGVVSYVYEGTGSTTYGPSATLPTNAGTYKVVATIASDTNYTGVTSADYTFEIAKANPIIGSFVNILKFDIDPVFTLPVPSSNSTGAFTFISNSPNIASVTGTTVSIVSAGTTTITAYQAANENYNAGSVTLLLTILVGDTDGDGVTDTMELLDNTNSNNPCEFNLTSQTLSPNPAWNTSDCDGDGVSNAQEKTDGTDPKNPDTDGDGVVDGKEKLDGTDPKSLCNFILISQTVSTSVAWNNADCDNDGKINADEKAIRSDIFNSDTDGDGIIDGQDNCPLISNQDQLDTDGDGIGNICDTDDDNDGVLDLVDNCPITYNPGQEDRDSDGLGDVCDAVGLNISQAITPNGDGVNDTWVIYNIENSPNTIVRVFNRWGAEVFYSNNYANDWDGHFKNNLEELPQAPYYYQIDVSNDGSIEYKGWIYITK</sequence>
<keyword evidence="2" id="KW-0964">Secreted</keyword>
<dbReference type="RefSeq" id="WP_073019280.1">
    <property type="nucleotide sequence ID" value="NZ_FQWF01000007.1"/>
</dbReference>
<dbReference type="InterPro" id="IPR003367">
    <property type="entry name" value="Thrombospondin_3-like_rpt"/>
</dbReference>
<dbReference type="Pfam" id="PF18884">
    <property type="entry name" value="TSP3_bac"/>
    <property type="match status" value="3"/>
</dbReference>
<dbReference type="SUPFAM" id="SSF49373">
    <property type="entry name" value="Invasin/intimin cell-adhesion fragments"/>
    <property type="match status" value="1"/>
</dbReference>
<feature type="domain" description="MBG" evidence="6">
    <location>
        <begin position="1549"/>
        <end position="1601"/>
    </location>
</feature>
<dbReference type="InterPro" id="IPR017897">
    <property type="entry name" value="Thrombospondin_3_rpt"/>
</dbReference>
<dbReference type="InterPro" id="IPR026341">
    <property type="entry name" value="T9SS_type_B"/>
</dbReference>
<feature type="domain" description="MBG" evidence="6">
    <location>
        <begin position="1610"/>
        <end position="1678"/>
    </location>
</feature>
<keyword evidence="4" id="KW-0106">Calcium</keyword>
<dbReference type="EMBL" id="FQWF01000007">
    <property type="protein sequence ID" value="SHG55070.1"/>
    <property type="molecule type" value="Genomic_DNA"/>
</dbReference>
<accession>A0A1M5KQW1</accession>
<evidence type="ECO:0000259" key="6">
    <source>
        <dbReference type="Pfam" id="PF18887"/>
    </source>
</evidence>
<feature type="region of interest" description="Disordered" evidence="5">
    <location>
        <begin position="2054"/>
        <end position="2101"/>
    </location>
</feature>
<dbReference type="InterPro" id="IPR043772">
    <property type="entry name" value="MBG_3"/>
</dbReference>
<feature type="compositionally biased region" description="Polar residues" evidence="5">
    <location>
        <begin position="2054"/>
        <end position="2067"/>
    </location>
</feature>
<dbReference type="InterPro" id="IPR059100">
    <property type="entry name" value="TSP3_bac"/>
</dbReference>
<dbReference type="GO" id="GO:0007155">
    <property type="term" value="P:cell adhesion"/>
    <property type="evidence" value="ECO:0007669"/>
    <property type="project" value="InterPro"/>
</dbReference>
<evidence type="ECO:0000256" key="1">
    <source>
        <dbReference type="ARBA" id="ARBA00004613"/>
    </source>
</evidence>
<dbReference type="NCBIfam" id="TIGR04131">
    <property type="entry name" value="Bac_Flav_CTERM"/>
    <property type="match status" value="1"/>
</dbReference>
<dbReference type="Gene3D" id="2.60.40.2700">
    <property type="match status" value="1"/>
</dbReference>
<evidence type="ECO:0000256" key="3">
    <source>
        <dbReference type="ARBA" id="ARBA00022729"/>
    </source>
</evidence>
<keyword evidence="8" id="KW-1185">Reference proteome</keyword>